<accession>A0ABZ1N6H2</accession>
<evidence type="ECO:0000259" key="1">
    <source>
        <dbReference type="Pfam" id="PF13020"/>
    </source>
</evidence>
<sequence>MPAPPKPILQAAVRWLDVLRNSDHKVARTLFVTAERYADLTPTQYDVGYIWLKNVGLLENADSSTPIPDQVFDAAILHSDALWLTDADSLIQAPEELPADVHTVAEALGIEDDSAFHRVHQVWGKIDLEERKRVGDAGEFALIDLLSEAAASHDIDHVALRADGFGYDIAYRRRGEARNFEVKATTRRTRTVLYLSRHEYRTMMNDPDWHLVVIRLDGDLEPIAVGRVPQDWISSNVPADTSINGRWESCRMTVPEEVLVPGVPVEIDRPDGVAGRLLSGW</sequence>
<feature type="domain" description="Protein NO VEIN C-terminal" evidence="1">
    <location>
        <begin position="153"/>
        <end position="218"/>
    </location>
</feature>
<dbReference type="InterPro" id="IPR024975">
    <property type="entry name" value="NOV_C"/>
</dbReference>
<protein>
    <submittedName>
        <fullName evidence="2">DUF3883 domain-containing protein</fullName>
    </submittedName>
</protein>
<keyword evidence="3" id="KW-1185">Reference proteome</keyword>
<evidence type="ECO:0000313" key="3">
    <source>
        <dbReference type="Proteomes" id="UP001621418"/>
    </source>
</evidence>
<name>A0ABZ1N6H2_9NOCA</name>
<gene>
    <name evidence="2" type="ORF">OG308_30450</name>
</gene>
<evidence type="ECO:0000313" key="2">
    <source>
        <dbReference type="EMBL" id="WTY35543.1"/>
    </source>
</evidence>
<dbReference type="RefSeq" id="WP_405147838.1">
    <property type="nucleotide sequence ID" value="NZ_CP109527.1"/>
</dbReference>
<dbReference type="EMBL" id="CP109527">
    <property type="protein sequence ID" value="WTY35543.1"/>
    <property type="molecule type" value="Genomic_DNA"/>
</dbReference>
<organism evidence="2 3">
    <name type="scientific">Nocardia salmonicida</name>
    <dbReference type="NCBI Taxonomy" id="53431"/>
    <lineage>
        <taxon>Bacteria</taxon>
        <taxon>Bacillati</taxon>
        <taxon>Actinomycetota</taxon>
        <taxon>Actinomycetes</taxon>
        <taxon>Mycobacteriales</taxon>
        <taxon>Nocardiaceae</taxon>
        <taxon>Nocardia</taxon>
    </lineage>
</organism>
<reference evidence="2 3" key="1">
    <citation type="submission" date="2022-10" db="EMBL/GenBank/DDBJ databases">
        <title>The complete genomes of actinobacterial strains from the NBC collection.</title>
        <authorList>
            <person name="Joergensen T.S."/>
            <person name="Alvarez Arevalo M."/>
            <person name="Sterndorff E.B."/>
            <person name="Faurdal D."/>
            <person name="Vuksanovic O."/>
            <person name="Mourched A.-S."/>
            <person name="Charusanti P."/>
            <person name="Shaw S."/>
            <person name="Blin K."/>
            <person name="Weber T."/>
        </authorList>
    </citation>
    <scope>NUCLEOTIDE SEQUENCE [LARGE SCALE GENOMIC DNA]</scope>
    <source>
        <strain evidence="2 3">NBC_01413</strain>
    </source>
</reference>
<dbReference type="Pfam" id="PF13020">
    <property type="entry name" value="NOV_C"/>
    <property type="match status" value="1"/>
</dbReference>
<dbReference type="Proteomes" id="UP001621418">
    <property type="component" value="Chromosome"/>
</dbReference>
<proteinExistence type="predicted"/>